<evidence type="ECO:0000313" key="2">
    <source>
        <dbReference type="Proteomes" id="UP001651158"/>
    </source>
</evidence>
<proteinExistence type="predicted"/>
<dbReference type="EMBL" id="JAKROA010000002">
    <property type="protein sequence ID" value="KAL5109787.1"/>
    <property type="molecule type" value="Genomic_DNA"/>
</dbReference>
<sequence length="66" mass="7178">MQCTSSDRIYGRDAIGWLAGGGSRQHRSPARTYAHMCAIGEVPGFELSIVETLIREASPPSSKEKN</sequence>
<accession>A0ABR4QJT2</accession>
<organism evidence="1 2">
    <name type="scientific">Taenia crassiceps</name>
    <dbReference type="NCBI Taxonomy" id="6207"/>
    <lineage>
        <taxon>Eukaryota</taxon>
        <taxon>Metazoa</taxon>
        <taxon>Spiralia</taxon>
        <taxon>Lophotrochozoa</taxon>
        <taxon>Platyhelminthes</taxon>
        <taxon>Cestoda</taxon>
        <taxon>Eucestoda</taxon>
        <taxon>Cyclophyllidea</taxon>
        <taxon>Taeniidae</taxon>
        <taxon>Taenia</taxon>
    </lineage>
</organism>
<name>A0ABR4QJT2_9CEST</name>
<keyword evidence="2" id="KW-1185">Reference proteome</keyword>
<reference evidence="1 2" key="1">
    <citation type="journal article" date="2022" name="Front. Cell. Infect. Microbiol.">
        <title>The Genomes of Two Strains of Taenia crassiceps the Animal Model for the Study of Human Cysticercosis.</title>
        <authorList>
            <person name="Bobes R.J."/>
            <person name="Estrada K."/>
            <person name="Rios-Valencia D.G."/>
            <person name="Calderon-Gallegos A."/>
            <person name="de la Torre P."/>
            <person name="Carrero J.C."/>
            <person name="Sanchez-Flores A."/>
            <person name="Laclette J.P."/>
        </authorList>
    </citation>
    <scope>NUCLEOTIDE SEQUENCE [LARGE SCALE GENOMIC DNA]</scope>
    <source>
        <strain evidence="1">WFUcys</strain>
    </source>
</reference>
<evidence type="ECO:0000313" key="1">
    <source>
        <dbReference type="EMBL" id="KAL5109787.1"/>
    </source>
</evidence>
<gene>
    <name evidence="1" type="ORF">TcWFU_001196</name>
</gene>
<dbReference type="Proteomes" id="UP001651158">
    <property type="component" value="Unassembled WGS sequence"/>
</dbReference>
<comment type="caution">
    <text evidence="1">The sequence shown here is derived from an EMBL/GenBank/DDBJ whole genome shotgun (WGS) entry which is preliminary data.</text>
</comment>
<protein>
    <submittedName>
        <fullName evidence="1">Uncharacterized protein</fullName>
    </submittedName>
</protein>